<evidence type="ECO:0000256" key="1">
    <source>
        <dbReference type="ARBA" id="ARBA00004496"/>
    </source>
</evidence>
<name>A0A7K1SYS0_9SPHI</name>
<dbReference type="GO" id="GO:0030674">
    <property type="term" value="F:protein-macromolecule adaptor activity"/>
    <property type="evidence" value="ECO:0007669"/>
    <property type="project" value="InterPro"/>
</dbReference>
<dbReference type="GO" id="GO:0005975">
    <property type="term" value="P:carbohydrate metabolic process"/>
    <property type="evidence" value="ECO:0007669"/>
    <property type="project" value="InterPro"/>
</dbReference>
<evidence type="ECO:0000256" key="2">
    <source>
        <dbReference type="ARBA" id="ARBA00022490"/>
    </source>
</evidence>
<dbReference type="PANTHER" id="PTHR10587:SF133">
    <property type="entry name" value="CHITIN DEACETYLASE 1-RELATED"/>
    <property type="match status" value="1"/>
</dbReference>
<keyword evidence="3" id="KW-0479">Metal-binding</keyword>
<dbReference type="InterPro" id="IPR022768">
    <property type="entry name" value="Fascin-like_dom"/>
</dbReference>
<dbReference type="CDD" id="cd00257">
    <property type="entry name" value="beta-trefoil_FSCN-like"/>
    <property type="match status" value="1"/>
</dbReference>
<protein>
    <submittedName>
        <fullName evidence="7">Polysaccharide deacetylase family protein</fullName>
    </submittedName>
</protein>
<evidence type="ECO:0000313" key="8">
    <source>
        <dbReference type="Proteomes" id="UP000462014"/>
    </source>
</evidence>
<accession>A0A7K1SYS0</accession>
<evidence type="ECO:0000313" key="7">
    <source>
        <dbReference type="EMBL" id="MVN22474.1"/>
    </source>
</evidence>
<dbReference type="AlphaFoldDB" id="A0A7K1SYS0"/>
<dbReference type="EMBL" id="WPIK01000011">
    <property type="protein sequence ID" value="MVN22474.1"/>
    <property type="molecule type" value="Genomic_DNA"/>
</dbReference>
<comment type="caution">
    <text evidence="7">The sequence shown here is derived from an EMBL/GenBank/DDBJ whole genome shotgun (WGS) entry which is preliminary data.</text>
</comment>
<organism evidence="7 8">
    <name type="scientific">Mucilaginibacter arboris</name>
    <dbReference type="NCBI Taxonomy" id="2682090"/>
    <lineage>
        <taxon>Bacteria</taxon>
        <taxon>Pseudomonadati</taxon>
        <taxon>Bacteroidota</taxon>
        <taxon>Sphingobacteriia</taxon>
        <taxon>Sphingobacteriales</taxon>
        <taxon>Sphingobacteriaceae</taxon>
        <taxon>Mucilaginibacter</taxon>
    </lineage>
</organism>
<dbReference type="Pfam" id="PF06268">
    <property type="entry name" value="Fascin"/>
    <property type="match status" value="1"/>
</dbReference>
<comment type="subcellular location">
    <subcellularLocation>
        <location evidence="1">Cytoplasm</location>
    </subcellularLocation>
</comment>
<dbReference type="GO" id="GO:0005737">
    <property type="term" value="C:cytoplasm"/>
    <property type="evidence" value="ECO:0007669"/>
    <property type="project" value="UniProtKB-SubCell"/>
</dbReference>
<dbReference type="InterPro" id="IPR011330">
    <property type="entry name" value="Glyco_hydro/deAcase_b/a-brl"/>
</dbReference>
<dbReference type="PANTHER" id="PTHR10587">
    <property type="entry name" value="GLYCOSYL TRANSFERASE-RELATED"/>
    <property type="match status" value="1"/>
</dbReference>
<dbReference type="GO" id="GO:0016020">
    <property type="term" value="C:membrane"/>
    <property type="evidence" value="ECO:0007669"/>
    <property type="project" value="TreeGrafter"/>
</dbReference>
<keyword evidence="5" id="KW-0009">Actin-binding</keyword>
<dbReference type="InterPro" id="IPR008999">
    <property type="entry name" value="Actin-crosslinking"/>
</dbReference>
<dbReference type="InterPro" id="IPR002509">
    <property type="entry name" value="NODB_dom"/>
</dbReference>
<dbReference type="GO" id="GO:0046872">
    <property type="term" value="F:metal ion binding"/>
    <property type="evidence" value="ECO:0007669"/>
    <property type="project" value="UniProtKB-KW"/>
</dbReference>
<dbReference type="Proteomes" id="UP000462014">
    <property type="component" value="Unassembled WGS sequence"/>
</dbReference>
<dbReference type="InterPro" id="IPR050248">
    <property type="entry name" value="Polysacc_deacetylase_ArnD"/>
</dbReference>
<feature type="domain" description="NodB homology" evidence="6">
    <location>
        <begin position="24"/>
        <end position="222"/>
    </location>
</feature>
<dbReference type="RefSeq" id="WP_157567757.1">
    <property type="nucleotide sequence ID" value="NZ_WPIK01000011.1"/>
</dbReference>
<proteinExistence type="predicted"/>
<dbReference type="CDD" id="cd10917">
    <property type="entry name" value="CE4_NodB_like_6s_7s"/>
    <property type="match status" value="1"/>
</dbReference>
<dbReference type="SUPFAM" id="SSF88713">
    <property type="entry name" value="Glycoside hydrolase/deacetylase"/>
    <property type="match status" value="1"/>
</dbReference>
<keyword evidence="4" id="KW-0378">Hydrolase</keyword>
<evidence type="ECO:0000256" key="3">
    <source>
        <dbReference type="ARBA" id="ARBA00022723"/>
    </source>
</evidence>
<gene>
    <name evidence="7" type="ORF">GO621_13120</name>
</gene>
<reference evidence="7 8" key="1">
    <citation type="submission" date="2019-12" db="EMBL/GenBank/DDBJ databases">
        <title>Mucilaginibacter sp. HMF7410 genome sequencing and assembly.</title>
        <authorList>
            <person name="Kang H."/>
            <person name="Cha I."/>
            <person name="Kim H."/>
            <person name="Joh K."/>
        </authorList>
    </citation>
    <scope>NUCLEOTIDE SEQUENCE [LARGE SCALE GENOMIC DNA]</scope>
    <source>
        <strain evidence="7 8">HMF7410</strain>
    </source>
</reference>
<dbReference type="Pfam" id="PF01522">
    <property type="entry name" value="Polysacc_deac_1"/>
    <property type="match status" value="1"/>
</dbReference>
<sequence>MFNLNKAFYLYQTQSFTGTELPAKTLCLTFDDGPGKHTADIARFLYENNIQATFFVVGKYAYHHPDILQQLKEMDHLVGNHTYEHPDIPYYVSVDGNIIDQVVRTDAVIKPYVTSNRVYFRAPYGKWSPEVAHELNRSILTANHIGPIFWEVAGIDCYYWQNNWPAEEAAARYLTDIEQQGRGIVVFHDEIADMDVVKPRNKTLELLKILVPQLLERGYQFVSLDEIPSIKETSTEKPTFTLRSKGGKRVSLKNKIELYAVGQAGNLQNLLTLEELGYGKVAIKAANNLYLSTAGETNNLTASAVEMNATETFDLIPVNATTIMLRCTNGFYVAIEKNGKLSSSAQFMRQAAIFSYANHNLAVKNSISLMKRFSLLKKRLLFVKSKLQQKISQ</sequence>
<keyword evidence="2" id="KW-0963">Cytoplasm</keyword>
<dbReference type="Gene3D" id="2.80.10.50">
    <property type="match status" value="1"/>
</dbReference>
<dbReference type="GO" id="GO:0016810">
    <property type="term" value="F:hydrolase activity, acting on carbon-nitrogen (but not peptide) bonds"/>
    <property type="evidence" value="ECO:0007669"/>
    <property type="project" value="InterPro"/>
</dbReference>
<dbReference type="PROSITE" id="PS51677">
    <property type="entry name" value="NODB"/>
    <property type="match status" value="1"/>
</dbReference>
<keyword evidence="8" id="KW-1185">Reference proteome</keyword>
<dbReference type="GO" id="GO:0051015">
    <property type="term" value="F:actin filament binding"/>
    <property type="evidence" value="ECO:0007669"/>
    <property type="project" value="InterPro"/>
</dbReference>
<dbReference type="SUPFAM" id="SSF50405">
    <property type="entry name" value="Actin-crosslinking proteins"/>
    <property type="match status" value="1"/>
</dbReference>
<evidence type="ECO:0000259" key="6">
    <source>
        <dbReference type="PROSITE" id="PS51677"/>
    </source>
</evidence>
<dbReference type="Gene3D" id="3.20.20.370">
    <property type="entry name" value="Glycoside hydrolase/deacetylase"/>
    <property type="match status" value="1"/>
</dbReference>
<evidence type="ECO:0000256" key="5">
    <source>
        <dbReference type="ARBA" id="ARBA00023203"/>
    </source>
</evidence>
<evidence type="ECO:0000256" key="4">
    <source>
        <dbReference type="ARBA" id="ARBA00022801"/>
    </source>
</evidence>